<reference evidence="3" key="2">
    <citation type="journal article" date="2022" name="Microb. Genom.">
        <title>A chromosome-scale genome assembly of the tomato pathogen Cladosporium fulvum reveals a compartmentalized genome architecture and the presence of a dispensable chromosome.</title>
        <authorList>
            <person name="Zaccaron A.Z."/>
            <person name="Chen L.H."/>
            <person name="Samaras A."/>
            <person name="Stergiopoulos I."/>
        </authorList>
    </citation>
    <scope>NUCLEOTIDE SEQUENCE</scope>
    <source>
        <strain evidence="3">Race5_Kim</strain>
    </source>
</reference>
<dbReference type="InterPro" id="IPR010699">
    <property type="entry name" value="DUF1275"/>
</dbReference>
<dbReference type="GeneID" id="71980872"/>
<evidence type="ECO:0000313" key="4">
    <source>
        <dbReference type="Proteomes" id="UP000756132"/>
    </source>
</evidence>
<feature type="region of interest" description="Disordered" evidence="1">
    <location>
        <begin position="52"/>
        <end position="93"/>
    </location>
</feature>
<dbReference type="EMBL" id="CP090163">
    <property type="protein sequence ID" value="UJO11979.1"/>
    <property type="molecule type" value="Genomic_DNA"/>
</dbReference>
<dbReference type="OrthoDB" id="5223589at2759"/>
<dbReference type="AlphaFoldDB" id="A0A9Q8L759"/>
<evidence type="ECO:0000256" key="2">
    <source>
        <dbReference type="SAM" id="Phobius"/>
    </source>
</evidence>
<proteinExistence type="predicted"/>
<reference evidence="3" key="1">
    <citation type="submission" date="2021-12" db="EMBL/GenBank/DDBJ databases">
        <authorList>
            <person name="Zaccaron A."/>
            <person name="Stergiopoulos I."/>
        </authorList>
    </citation>
    <scope>NUCLEOTIDE SEQUENCE</scope>
    <source>
        <strain evidence="3">Race5_Kim</strain>
    </source>
</reference>
<dbReference type="OMA" id="NDLGMEW"/>
<evidence type="ECO:0008006" key="5">
    <source>
        <dbReference type="Google" id="ProtNLM"/>
    </source>
</evidence>
<feature type="transmembrane region" description="Helical" evidence="2">
    <location>
        <begin position="165"/>
        <end position="189"/>
    </location>
</feature>
<keyword evidence="2" id="KW-0472">Membrane</keyword>
<feature type="compositionally biased region" description="Basic and acidic residues" evidence="1">
    <location>
        <begin position="52"/>
        <end position="64"/>
    </location>
</feature>
<organism evidence="3 4">
    <name type="scientific">Passalora fulva</name>
    <name type="common">Tomato leaf mold</name>
    <name type="synonym">Cladosporium fulvum</name>
    <dbReference type="NCBI Taxonomy" id="5499"/>
    <lineage>
        <taxon>Eukaryota</taxon>
        <taxon>Fungi</taxon>
        <taxon>Dikarya</taxon>
        <taxon>Ascomycota</taxon>
        <taxon>Pezizomycotina</taxon>
        <taxon>Dothideomycetes</taxon>
        <taxon>Dothideomycetidae</taxon>
        <taxon>Mycosphaerellales</taxon>
        <taxon>Mycosphaerellaceae</taxon>
        <taxon>Fulvia</taxon>
    </lineage>
</organism>
<feature type="transmembrane region" description="Helical" evidence="2">
    <location>
        <begin position="236"/>
        <end position="255"/>
    </location>
</feature>
<name>A0A9Q8L759_PASFU</name>
<feature type="transmembrane region" description="Helical" evidence="2">
    <location>
        <begin position="313"/>
        <end position="332"/>
    </location>
</feature>
<gene>
    <name evidence="3" type="ORF">CLAFUR5_00994</name>
</gene>
<evidence type="ECO:0000313" key="3">
    <source>
        <dbReference type="EMBL" id="UJO11979.1"/>
    </source>
</evidence>
<feature type="region of interest" description="Disordered" evidence="1">
    <location>
        <begin position="1"/>
        <end position="33"/>
    </location>
</feature>
<dbReference type="Pfam" id="PF06912">
    <property type="entry name" value="DUF1275"/>
    <property type="match status" value="1"/>
</dbReference>
<dbReference type="RefSeq" id="XP_047756345.1">
    <property type="nucleotide sequence ID" value="XM_047900142.1"/>
</dbReference>
<keyword evidence="2" id="KW-1133">Transmembrane helix</keyword>
<dbReference type="PANTHER" id="PTHR37488">
    <property type="entry name" value="DUF1275 DOMAIN-CONTAINING PROTEIN"/>
    <property type="match status" value="1"/>
</dbReference>
<feature type="transmembrane region" description="Helical" evidence="2">
    <location>
        <begin position="201"/>
        <end position="224"/>
    </location>
</feature>
<keyword evidence="2" id="KW-0812">Transmembrane</keyword>
<protein>
    <recommendedName>
        <fullName evidence="5">DUF1275 domain protein</fullName>
    </recommendedName>
</protein>
<evidence type="ECO:0000256" key="1">
    <source>
        <dbReference type="SAM" id="MobiDB-lite"/>
    </source>
</evidence>
<dbReference type="Proteomes" id="UP000756132">
    <property type="component" value="Chromosome 1"/>
</dbReference>
<dbReference type="PANTHER" id="PTHR37488:SF2">
    <property type="entry name" value="DUF1275 DOMAIN-CONTAINING PROTEIN"/>
    <property type="match status" value="1"/>
</dbReference>
<dbReference type="KEGG" id="ffu:CLAFUR5_00994"/>
<sequence>MPVISFQDGMSSPSDPRSVPPSPERRGFGRAVTAPQLAAALEQTFTLQGYERRKQSVGVDKRSPSEASKADGLNDLGMEWTPTTRSDDPLTEVPTSFMRLPTSSAWRAYFMQEVAGDKWLEAQLLLMTVVTGMLDAMTYTTYHVFTSKQTGNTLFLALYAFRVPALGPGVETNVGVSIGVFIAGAIFFGHIGHISRQRRRIWLLVSNAFQALLMLAAAAVRYWVSRRATGPGAMAILALLSFAESGQIANALNVAMPELNTTMITGALIQLCTDKKFFQLKNAKRNRRLAFFASMMAGCFIGAGILAHSTPSAALVITAATKGILFFSLLFNRGMMKKKKKKFQLEDGGKKVEGAVTPVSKVLWGD</sequence>
<keyword evidence="4" id="KW-1185">Reference proteome</keyword>
<accession>A0A9Q8L759</accession>
<feature type="transmembrane region" description="Helical" evidence="2">
    <location>
        <begin position="289"/>
        <end position="307"/>
    </location>
</feature>